<evidence type="ECO:0000256" key="1">
    <source>
        <dbReference type="ARBA" id="ARBA00008814"/>
    </source>
</evidence>
<keyword evidence="4" id="KW-1185">Reference proteome</keyword>
<organism evidence="3 4">
    <name type="scientific">Salimicrobium humidisoli</name>
    <dbReference type="NCBI Taxonomy" id="2029857"/>
    <lineage>
        <taxon>Bacteria</taxon>
        <taxon>Bacillati</taxon>
        <taxon>Bacillota</taxon>
        <taxon>Bacilli</taxon>
        <taxon>Bacillales</taxon>
        <taxon>Bacillaceae</taxon>
        <taxon>Salimicrobium</taxon>
    </lineage>
</organism>
<dbReference type="RefSeq" id="WP_095820851.1">
    <property type="nucleotide sequence ID" value="NZ_NSGH01000001.1"/>
</dbReference>
<evidence type="ECO:0000259" key="2">
    <source>
        <dbReference type="PROSITE" id="PS50983"/>
    </source>
</evidence>
<dbReference type="Pfam" id="PF01497">
    <property type="entry name" value="Peripla_BP_2"/>
    <property type="match status" value="1"/>
</dbReference>
<sequence>MKLISICPSNTELAVYLGLEDALVGVDDYSDWPETIAQLPRLGPDLSIDMDLVEELEPDLVLASLTVPGMEKNIEGLEERGIPYVIVPNPTTLMEVGDCLLFVGEATGTKEKAGRLHATYESILQHYKKLAGQVDERKTVYWEWWPKPIFTPGAANWLTEISDLAGAVNVFRDREEASVQTDWEDVRMRDPDVMCVVWVGVRQEKVNTKVIHSREKSEEMQAIKNDELHVLEEPLFCRPSPRLLAGLVKVAHILHPSVYPPYPEGKDPLTEWGVSDD</sequence>
<comment type="caution">
    <text evidence="3">The sequence shown here is derived from an EMBL/GenBank/DDBJ whole genome shotgun (WGS) entry which is preliminary data.</text>
</comment>
<dbReference type="InterPro" id="IPR050902">
    <property type="entry name" value="ABC_Transporter_SBP"/>
</dbReference>
<protein>
    <submittedName>
        <fullName evidence="3">Cobalamin-binding protein</fullName>
    </submittedName>
</protein>
<dbReference type="EMBL" id="NSGH01000001">
    <property type="protein sequence ID" value="PBB06935.1"/>
    <property type="molecule type" value="Genomic_DNA"/>
</dbReference>
<dbReference type="Proteomes" id="UP000217561">
    <property type="component" value="Unassembled WGS sequence"/>
</dbReference>
<dbReference type="PANTHER" id="PTHR30535">
    <property type="entry name" value="VITAMIN B12-BINDING PROTEIN"/>
    <property type="match status" value="1"/>
</dbReference>
<dbReference type="SUPFAM" id="SSF53807">
    <property type="entry name" value="Helical backbone' metal receptor"/>
    <property type="match status" value="1"/>
</dbReference>
<dbReference type="Gene3D" id="3.40.50.1980">
    <property type="entry name" value="Nitrogenase molybdenum iron protein domain"/>
    <property type="match status" value="2"/>
</dbReference>
<dbReference type="PROSITE" id="PS50983">
    <property type="entry name" value="FE_B12_PBP"/>
    <property type="match status" value="1"/>
</dbReference>
<comment type="similarity">
    <text evidence="1">Belongs to the bacterial solute-binding protein 8 family.</text>
</comment>
<dbReference type="CDD" id="cd01144">
    <property type="entry name" value="BtuF"/>
    <property type="match status" value="1"/>
</dbReference>
<accession>A0ABX4HUZ8</accession>
<proteinExistence type="inferred from homology"/>
<dbReference type="PANTHER" id="PTHR30535:SF34">
    <property type="entry name" value="MOLYBDATE-BINDING PROTEIN MOLA"/>
    <property type="match status" value="1"/>
</dbReference>
<name>A0ABX4HUZ8_9BACI</name>
<evidence type="ECO:0000313" key="4">
    <source>
        <dbReference type="Proteomes" id="UP000217561"/>
    </source>
</evidence>
<reference evidence="3 4" key="1">
    <citation type="submission" date="2017-08" db="EMBL/GenBank/DDBJ databases">
        <title>Salimicrobium alkalisoli sp. nov., isolated from saline alkaline soil.</title>
        <authorList>
            <person name="Zhang G."/>
            <person name="Xiong Q."/>
        </authorList>
    </citation>
    <scope>NUCLEOTIDE SEQUENCE [LARGE SCALE GENOMIC DNA]</scope>
    <source>
        <strain evidence="3 4">WN024</strain>
    </source>
</reference>
<evidence type="ECO:0000313" key="3">
    <source>
        <dbReference type="EMBL" id="PBB06935.1"/>
    </source>
</evidence>
<dbReference type="InterPro" id="IPR002491">
    <property type="entry name" value="ABC_transptr_periplasmic_BD"/>
</dbReference>
<gene>
    <name evidence="3" type="ORF">CKW00_00300</name>
</gene>
<feature type="domain" description="Fe/B12 periplasmic-binding" evidence="2">
    <location>
        <begin position="2"/>
        <end position="262"/>
    </location>
</feature>